<name>A0ABU9C9S1_9BURK</name>
<proteinExistence type="predicted"/>
<dbReference type="Proteomes" id="UP001379945">
    <property type="component" value="Unassembled WGS sequence"/>
</dbReference>
<feature type="non-terminal residue" evidence="1">
    <location>
        <position position="1"/>
    </location>
</feature>
<organism evidence="1 2">
    <name type="scientific">Ideonella margarita</name>
    <dbReference type="NCBI Taxonomy" id="2984191"/>
    <lineage>
        <taxon>Bacteria</taxon>
        <taxon>Pseudomonadati</taxon>
        <taxon>Pseudomonadota</taxon>
        <taxon>Betaproteobacteria</taxon>
        <taxon>Burkholderiales</taxon>
        <taxon>Sphaerotilaceae</taxon>
        <taxon>Ideonella</taxon>
    </lineage>
</organism>
<accession>A0ABU9C9S1</accession>
<reference evidence="1 2" key="1">
    <citation type="submission" date="2024-04" db="EMBL/GenBank/DDBJ databases">
        <title>Novel species of the genus Ideonella isolated from streams.</title>
        <authorList>
            <person name="Lu H."/>
        </authorList>
    </citation>
    <scope>NUCLEOTIDE SEQUENCE [LARGE SCALE GENOMIC DNA]</scope>
    <source>
        <strain evidence="1 2">LYT19W</strain>
    </source>
</reference>
<gene>
    <name evidence="1" type="ORF">AACH00_18735</name>
</gene>
<evidence type="ECO:0000313" key="2">
    <source>
        <dbReference type="Proteomes" id="UP001379945"/>
    </source>
</evidence>
<comment type="caution">
    <text evidence="1">The sequence shown here is derived from an EMBL/GenBank/DDBJ whole genome shotgun (WGS) entry which is preliminary data.</text>
</comment>
<protein>
    <submittedName>
        <fullName evidence="1">Uncharacterized protein</fullName>
    </submittedName>
</protein>
<evidence type="ECO:0000313" key="1">
    <source>
        <dbReference type="EMBL" id="MEK8048396.1"/>
    </source>
</evidence>
<keyword evidence="2" id="KW-1185">Reference proteome</keyword>
<sequence length="90" mass="10304">RCSCTKRTARSRTSGENLFDLFMAPSSQELEPPENPGRFTDEFSKQIKEFVRRVSYWRTGNVDLQARLTEANAAIAELRRRRDVGILPSA</sequence>
<dbReference type="EMBL" id="JBBUTI010000016">
    <property type="protein sequence ID" value="MEK8048396.1"/>
    <property type="molecule type" value="Genomic_DNA"/>
</dbReference>
<dbReference type="RefSeq" id="WP_341400706.1">
    <property type="nucleotide sequence ID" value="NZ_JBBUTI010000016.1"/>
</dbReference>